<name>A0A2G9YWJ2_9BACT</name>
<proteinExistence type="predicted"/>
<accession>A0A2G9YWJ2</accession>
<protein>
    <submittedName>
        <fullName evidence="1">Uncharacterized protein</fullName>
    </submittedName>
</protein>
<reference evidence="1 2" key="1">
    <citation type="submission" date="2017-09" db="EMBL/GenBank/DDBJ databases">
        <title>Depth-based differentiation of microbial function through sediment-hosted aquifers and enrichment of novel symbionts in the deep terrestrial subsurface.</title>
        <authorList>
            <person name="Probst A.J."/>
            <person name="Ladd B."/>
            <person name="Jarett J.K."/>
            <person name="Geller-Mcgrath D.E."/>
            <person name="Sieber C.M."/>
            <person name="Emerson J.B."/>
            <person name="Anantharaman K."/>
            <person name="Thomas B.C."/>
            <person name="Malmstrom R."/>
            <person name="Stieglmeier M."/>
            <person name="Klingl A."/>
            <person name="Woyke T."/>
            <person name="Ryan C.M."/>
            <person name="Banfield J.F."/>
        </authorList>
    </citation>
    <scope>NUCLEOTIDE SEQUENCE [LARGE SCALE GENOMIC DNA]</scope>
    <source>
        <strain evidence="1">CG23_combo_of_CG06-09_8_20_14_all_38_19</strain>
    </source>
</reference>
<dbReference type="Proteomes" id="UP000230273">
    <property type="component" value="Unassembled WGS sequence"/>
</dbReference>
<dbReference type="AlphaFoldDB" id="A0A2G9YWJ2"/>
<evidence type="ECO:0000313" key="2">
    <source>
        <dbReference type="Proteomes" id="UP000230273"/>
    </source>
</evidence>
<gene>
    <name evidence="1" type="ORF">COX36_02285</name>
</gene>
<sequence length="76" mass="8419">MVTAVEDAAAVYEEFCGGDPVLWQKYDRCCVNLEGIKRKLANGVPAGKKGALEFQQRLLSDRVIPQVIVAIQQTRI</sequence>
<dbReference type="EMBL" id="PCRP01000036">
    <property type="protein sequence ID" value="PIP23615.1"/>
    <property type="molecule type" value="Genomic_DNA"/>
</dbReference>
<comment type="caution">
    <text evidence="1">The sequence shown here is derived from an EMBL/GenBank/DDBJ whole genome shotgun (WGS) entry which is preliminary data.</text>
</comment>
<organism evidence="1 2">
    <name type="scientific">Candidatus Nealsonbacteria bacterium CG23_combo_of_CG06-09_8_20_14_all_38_19</name>
    <dbReference type="NCBI Taxonomy" id="1974721"/>
    <lineage>
        <taxon>Bacteria</taxon>
        <taxon>Candidatus Nealsoniibacteriota</taxon>
    </lineage>
</organism>
<evidence type="ECO:0000313" key="1">
    <source>
        <dbReference type="EMBL" id="PIP23615.1"/>
    </source>
</evidence>